<dbReference type="Proteomes" id="UP000704712">
    <property type="component" value="Unassembled WGS sequence"/>
</dbReference>
<reference evidence="2" key="1">
    <citation type="submission" date="2020-03" db="EMBL/GenBank/DDBJ databases">
        <title>Hybrid Assembly of Korean Phytophthora infestans isolates.</title>
        <authorList>
            <person name="Prokchorchik M."/>
            <person name="Lee Y."/>
            <person name="Seo J."/>
            <person name="Cho J.-H."/>
            <person name="Park Y.-E."/>
            <person name="Jang D.-C."/>
            <person name="Im J.-S."/>
            <person name="Choi J.-G."/>
            <person name="Park H.-J."/>
            <person name="Lee G.-B."/>
            <person name="Lee Y.-G."/>
            <person name="Hong S.-Y."/>
            <person name="Cho K."/>
            <person name="Sohn K.H."/>
        </authorList>
    </citation>
    <scope>NUCLEOTIDE SEQUENCE</scope>
    <source>
        <strain evidence="2">KR_2_A2</strain>
    </source>
</reference>
<name>A0A8S9UC07_PHYIN</name>
<protein>
    <submittedName>
        <fullName evidence="2">Uncharacterized protein</fullName>
    </submittedName>
</protein>
<evidence type="ECO:0000313" key="3">
    <source>
        <dbReference type="Proteomes" id="UP000704712"/>
    </source>
</evidence>
<evidence type="ECO:0000313" key="2">
    <source>
        <dbReference type="EMBL" id="KAF4138635.1"/>
    </source>
</evidence>
<organism evidence="2 3">
    <name type="scientific">Phytophthora infestans</name>
    <name type="common">Potato late blight agent</name>
    <name type="synonym">Botrytis infestans</name>
    <dbReference type="NCBI Taxonomy" id="4787"/>
    <lineage>
        <taxon>Eukaryota</taxon>
        <taxon>Sar</taxon>
        <taxon>Stramenopiles</taxon>
        <taxon>Oomycota</taxon>
        <taxon>Peronosporomycetes</taxon>
        <taxon>Peronosporales</taxon>
        <taxon>Peronosporaceae</taxon>
        <taxon>Phytophthora</taxon>
    </lineage>
</organism>
<gene>
    <name evidence="2" type="ORF">GN958_ATG12140</name>
    <name evidence="1" type="ORF">GN958_ATG14330</name>
</gene>
<dbReference type="AlphaFoldDB" id="A0A8S9UC07"/>
<evidence type="ECO:0000313" key="1">
    <source>
        <dbReference type="EMBL" id="KAF4136471.1"/>
    </source>
</evidence>
<dbReference type="EMBL" id="JAACNO010001938">
    <property type="protein sequence ID" value="KAF4136471.1"/>
    <property type="molecule type" value="Genomic_DNA"/>
</dbReference>
<comment type="caution">
    <text evidence="2">The sequence shown here is derived from an EMBL/GenBank/DDBJ whole genome shotgun (WGS) entry which is preliminary data.</text>
</comment>
<proteinExistence type="predicted"/>
<sequence length="128" mass="14417">MYTAVWNYIRMPPSPISDPLQPLLPFTYICEVSWGKNKSPDPTSTASKKYLICKINKIIDGITVYNTSTGANDSEPTQKKHRTLLDRIAVSADKVRILVTRLLTAGLPPSVLRNTELLNLSRRLFNQD</sequence>
<accession>A0A8S9UC07</accession>
<dbReference type="EMBL" id="JAACNO010001647">
    <property type="protein sequence ID" value="KAF4138635.1"/>
    <property type="molecule type" value="Genomic_DNA"/>
</dbReference>